<feature type="domain" description="DUF1285" evidence="1">
    <location>
        <begin position="28"/>
        <end position="93"/>
    </location>
</feature>
<dbReference type="InterPro" id="IPR048341">
    <property type="entry name" value="DUF1285_N"/>
</dbReference>
<keyword evidence="4" id="KW-1185">Reference proteome</keyword>
<feature type="domain" description="DUF1285" evidence="2">
    <location>
        <begin position="96"/>
        <end position="185"/>
    </location>
</feature>
<dbReference type="InterPro" id="IPR048342">
    <property type="entry name" value="DUF1285_C"/>
</dbReference>
<dbReference type="RefSeq" id="WP_241446660.1">
    <property type="nucleotide sequence ID" value="NZ_JAKZHW010000001.1"/>
</dbReference>
<comment type="caution">
    <text evidence="3">The sequence shown here is derived from an EMBL/GenBank/DDBJ whole genome shotgun (WGS) entry which is preliminary data.</text>
</comment>
<evidence type="ECO:0000313" key="4">
    <source>
        <dbReference type="Proteomes" id="UP001203058"/>
    </source>
</evidence>
<dbReference type="EMBL" id="JAKZHW010000001">
    <property type="protein sequence ID" value="MCH8615822.1"/>
    <property type="molecule type" value="Genomic_DNA"/>
</dbReference>
<dbReference type="Proteomes" id="UP001203058">
    <property type="component" value="Unassembled WGS sequence"/>
</dbReference>
<dbReference type="InterPro" id="IPR023361">
    <property type="entry name" value="DUF1285_beta_roll_sf"/>
</dbReference>
<dbReference type="Gene3D" id="2.30.270.10">
    <property type="entry name" value="duf1285 protein"/>
    <property type="match status" value="1"/>
</dbReference>
<evidence type="ECO:0000259" key="2">
    <source>
        <dbReference type="Pfam" id="PF21028"/>
    </source>
</evidence>
<evidence type="ECO:0000259" key="1">
    <source>
        <dbReference type="Pfam" id="PF06938"/>
    </source>
</evidence>
<protein>
    <submittedName>
        <fullName evidence="3">DUF1285 domain-containing protein</fullName>
    </submittedName>
</protein>
<name>A0ABS9VLI4_9SPHN</name>
<dbReference type="Gene3D" id="3.10.540.10">
    <property type="entry name" value="duf1285 like domain"/>
    <property type="match status" value="1"/>
</dbReference>
<organism evidence="3 4">
    <name type="scientific">Sphingomonas telluris</name>
    <dbReference type="NCBI Taxonomy" id="2907998"/>
    <lineage>
        <taxon>Bacteria</taxon>
        <taxon>Pseudomonadati</taxon>
        <taxon>Pseudomonadota</taxon>
        <taxon>Alphaproteobacteria</taxon>
        <taxon>Sphingomonadales</taxon>
        <taxon>Sphingomonadaceae</taxon>
        <taxon>Sphingomonas</taxon>
    </lineage>
</organism>
<dbReference type="InterPro" id="IPR010707">
    <property type="entry name" value="DUF1285"/>
</dbReference>
<sequence>MPESRAPIELHGVSLAELQTLIDERRLPPVDKWDPTHCGHSGMRIARDGTWYHEGSPIGRSAMVRLFSTVLRREPDGTHVLVTPVEKLEIEVESTAFRATEMQSEGEGPARKIAFKLDSGDLVIAGPDHPLVIEATDHGPSPRLAVRHGLQAELSRPLYYELAEIALAEGSEPAGVWSDGTFFALDPDGAAQ</sequence>
<proteinExistence type="predicted"/>
<dbReference type="Pfam" id="PF06938">
    <property type="entry name" value="DUF1285_N"/>
    <property type="match status" value="1"/>
</dbReference>
<dbReference type="Pfam" id="PF21028">
    <property type="entry name" value="DUF1285_C"/>
    <property type="match status" value="1"/>
</dbReference>
<gene>
    <name evidence="3" type="ORF">LZ016_06870</name>
</gene>
<accession>A0ABS9VLI4</accession>
<evidence type="ECO:0000313" key="3">
    <source>
        <dbReference type="EMBL" id="MCH8615822.1"/>
    </source>
</evidence>
<reference evidence="3 4" key="1">
    <citation type="submission" date="2022-03" db="EMBL/GenBank/DDBJ databases">
        <authorList>
            <person name="Jo J.-H."/>
            <person name="Im W.-T."/>
        </authorList>
    </citation>
    <scope>NUCLEOTIDE SEQUENCE [LARGE SCALE GENOMIC DNA]</scope>
    <source>
        <strain evidence="3 4">SM33</strain>
    </source>
</reference>
<dbReference type="PIRSF" id="PIRSF029557">
    <property type="entry name" value="UCP029557"/>
    <property type="match status" value="1"/>
</dbReference>